<evidence type="ECO:0000313" key="1">
    <source>
        <dbReference type="EMBL" id="KGJ89109.1"/>
    </source>
</evidence>
<accession>A0A099KEF5</accession>
<protein>
    <submittedName>
        <fullName evidence="1">Uncharacterized protein</fullName>
    </submittedName>
</protein>
<comment type="caution">
    <text evidence="1">The sequence shown here is derived from an EMBL/GenBank/DDBJ whole genome shotgun (WGS) entry which is preliminary data.</text>
</comment>
<sequence length="72" mass="8622">MFIVLEIHRQSKITLKWSYKKQVLLIRKDGLFEGDEYLLKPLCRVYFINNVNFTVTGFFKAINNLISKYQCM</sequence>
<gene>
    <name evidence="1" type="ORF">GAB14E_4105</name>
</gene>
<dbReference type="Proteomes" id="UP000029868">
    <property type="component" value="Unassembled WGS sequence"/>
</dbReference>
<dbReference type="AlphaFoldDB" id="A0A099KEF5"/>
<reference evidence="1 2" key="1">
    <citation type="submission" date="2014-08" db="EMBL/GenBank/DDBJ databases">
        <title>Genomic and Phenotypic Diversity of Colwellia psychrerythraea strains from Disparate Marine Basins.</title>
        <authorList>
            <person name="Techtmann S.M."/>
            <person name="Stelling S.C."/>
            <person name="Utturkar S.M."/>
            <person name="Alshibli N."/>
            <person name="Harris A."/>
            <person name="Brown S.D."/>
            <person name="Hazen T.C."/>
        </authorList>
    </citation>
    <scope>NUCLEOTIDE SEQUENCE [LARGE SCALE GENOMIC DNA]</scope>
    <source>
        <strain evidence="1 2">GAB14E</strain>
    </source>
</reference>
<evidence type="ECO:0000313" key="2">
    <source>
        <dbReference type="Proteomes" id="UP000029868"/>
    </source>
</evidence>
<proteinExistence type="predicted"/>
<name>A0A099KEF5_COLPS</name>
<dbReference type="EMBL" id="JQEC01000057">
    <property type="protein sequence ID" value="KGJ89109.1"/>
    <property type="molecule type" value="Genomic_DNA"/>
</dbReference>
<organism evidence="1 2">
    <name type="scientific">Colwellia psychrerythraea</name>
    <name type="common">Vibrio psychroerythus</name>
    <dbReference type="NCBI Taxonomy" id="28229"/>
    <lineage>
        <taxon>Bacteria</taxon>
        <taxon>Pseudomonadati</taxon>
        <taxon>Pseudomonadota</taxon>
        <taxon>Gammaproteobacteria</taxon>
        <taxon>Alteromonadales</taxon>
        <taxon>Colwelliaceae</taxon>
        <taxon>Colwellia</taxon>
    </lineage>
</organism>